<name>A0A068NXI9_FIMGI</name>
<evidence type="ECO:0000256" key="1">
    <source>
        <dbReference type="ARBA" id="ARBA00008270"/>
    </source>
</evidence>
<dbReference type="HOGENOM" id="CLU_048756_2_1_0"/>
<evidence type="ECO:0000313" key="5">
    <source>
        <dbReference type="Proteomes" id="UP000027982"/>
    </source>
</evidence>
<evidence type="ECO:0000313" key="4">
    <source>
        <dbReference type="EMBL" id="AIE87480.1"/>
    </source>
</evidence>
<gene>
    <name evidence="4" type="ORF">OP10G_4112</name>
</gene>
<protein>
    <submittedName>
        <fullName evidence="4">Phenazine biosynthesis protein PhzF</fullName>
    </submittedName>
</protein>
<organism evidence="4 5">
    <name type="scientific">Fimbriimonas ginsengisoli Gsoil 348</name>
    <dbReference type="NCBI Taxonomy" id="661478"/>
    <lineage>
        <taxon>Bacteria</taxon>
        <taxon>Bacillati</taxon>
        <taxon>Armatimonadota</taxon>
        <taxon>Fimbriimonadia</taxon>
        <taxon>Fimbriimonadales</taxon>
        <taxon>Fimbriimonadaceae</taxon>
        <taxon>Fimbriimonas</taxon>
    </lineage>
</organism>
<proteinExistence type="inferred from homology"/>
<dbReference type="GO" id="GO:0005737">
    <property type="term" value="C:cytoplasm"/>
    <property type="evidence" value="ECO:0007669"/>
    <property type="project" value="TreeGrafter"/>
</dbReference>
<accession>A0A068NXI9</accession>
<dbReference type="eggNOG" id="COG0384">
    <property type="taxonomic scope" value="Bacteria"/>
</dbReference>
<dbReference type="Proteomes" id="UP000027982">
    <property type="component" value="Chromosome"/>
</dbReference>
<dbReference type="PANTHER" id="PTHR13774">
    <property type="entry name" value="PHENAZINE BIOSYNTHESIS PROTEIN"/>
    <property type="match status" value="1"/>
</dbReference>
<dbReference type="NCBIfam" id="TIGR00654">
    <property type="entry name" value="PhzF_family"/>
    <property type="match status" value="1"/>
</dbReference>
<dbReference type="PANTHER" id="PTHR13774:SF17">
    <property type="entry name" value="PHENAZINE BIOSYNTHESIS-LIKE DOMAIN-CONTAINING PROTEIN"/>
    <property type="match status" value="1"/>
</dbReference>
<dbReference type="PIRSF" id="PIRSF016184">
    <property type="entry name" value="PhzC_PhzF"/>
    <property type="match status" value="1"/>
</dbReference>
<dbReference type="AlphaFoldDB" id="A0A068NXI9"/>
<feature type="active site" evidence="3">
    <location>
        <position position="46"/>
    </location>
</feature>
<sequence>MSYPLYLVDAFASGPFTGNPAAVCLLREEADAEWMQRVAMEMNQAETAFINPLADNRFGLRWFTPTIEVDLCGHATLASAHVLFSRGYEGDVIRFETRSGELRATKVGRDIELNFPAEPPMPAPLPHNLEFLGQAPVWTGKNRMDWFVTLPDAAHIRALQPDFAEIAALGIRGLIVTAPDPSAEYDFVSRCFFPQSGIAEDPVTGSAHCALAAYWSQELGKSSLTGYQASARGGVVKMQVDGARIKLQGQAITTLEGTFLA</sequence>
<evidence type="ECO:0000256" key="2">
    <source>
        <dbReference type="ARBA" id="ARBA00023235"/>
    </source>
</evidence>
<dbReference type="Pfam" id="PF02567">
    <property type="entry name" value="PhzC-PhzF"/>
    <property type="match status" value="1"/>
</dbReference>
<dbReference type="OrthoDB" id="9788221at2"/>
<keyword evidence="5" id="KW-1185">Reference proteome</keyword>
<dbReference type="GO" id="GO:0016853">
    <property type="term" value="F:isomerase activity"/>
    <property type="evidence" value="ECO:0007669"/>
    <property type="project" value="UniProtKB-KW"/>
</dbReference>
<dbReference type="RefSeq" id="WP_025228621.1">
    <property type="nucleotide sequence ID" value="NZ_CP007139.1"/>
</dbReference>
<keyword evidence="2" id="KW-0413">Isomerase</keyword>
<dbReference type="InterPro" id="IPR003719">
    <property type="entry name" value="Phenazine_PhzF-like"/>
</dbReference>
<dbReference type="EMBL" id="CP007139">
    <property type="protein sequence ID" value="AIE87480.1"/>
    <property type="molecule type" value="Genomic_DNA"/>
</dbReference>
<evidence type="ECO:0000256" key="3">
    <source>
        <dbReference type="PIRSR" id="PIRSR016184-1"/>
    </source>
</evidence>
<comment type="similarity">
    <text evidence="1">Belongs to the PhzF family.</text>
</comment>
<reference evidence="4 5" key="1">
    <citation type="journal article" date="2014" name="PLoS ONE">
        <title>The first complete genome sequence of the class fimbriimonadia in the phylum armatimonadetes.</title>
        <authorList>
            <person name="Hu Z.Y."/>
            <person name="Wang Y.Z."/>
            <person name="Im W.T."/>
            <person name="Wang S.Y."/>
            <person name="Zhao G.P."/>
            <person name="Zheng H.J."/>
            <person name="Quan Z.X."/>
        </authorList>
    </citation>
    <scope>NUCLEOTIDE SEQUENCE [LARGE SCALE GENOMIC DNA]</scope>
    <source>
        <strain evidence="4">Gsoil 348</strain>
    </source>
</reference>
<dbReference type="KEGG" id="fgi:OP10G_4112"/>
<dbReference type="SUPFAM" id="SSF54506">
    <property type="entry name" value="Diaminopimelate epimerase-like"/>
    <property type="match status" value="1"/>
</dbReference>
<dbReference type="Gene3D" id="3.10.310.10">
    <property type="entry name" value="Diaminopimelate Epimerase, Chain A, domain 1"/>
    <property type="match status" value="2"/>
</dbReference>